<accession>A0A3G4ZK64</accession>
<dbReference type="Gene3D" id="3.30.40.10">
    <property type="entry name" value="Zinc/RING finger domain, C3HC4 (zinc finger)"/>
    <property type="match status" value="1"/>
</dbReference>
<evidence type="ECO:0000313" key="6">
    <source>
        <dbReference type="EMBL" id="AYV75228.1"/>
    </source>
</evidence>
<evidence type="ECO:0000256" key="4">
    <source>
        <dbReference type="PROSITE-ProRule" id="PRU00175"/>
    </source>
</evidence>
<dbReference type="PANTHER" id="PTHR45969">
    <property type="entry name" value="RING ZINC FINGER PROTEIN-RELATED"/>
    <property type="match status" value="1"/>
</dbReference>
<name>A0A3G4ZK64_9VIRU</name>
<keyword evidence="1" id="KW-0479">Metal-binding</keyword>
<dbReference type="GO" id="GO:0061630">
    <property type="term" value="F:ubiquitin protein ligase activity"/>
    <property type="evidence" value="ECO:0007669"/>
    <property type="project" value="TreeGrafter"/>
</dbReference>
<sequence>MNIEIECENDCPVCLDTLNEPVYDTACKHQFHMKCILVWVNTMEQKNKSCPICRHPLSQYSIQETYKKMFPKNNAEEKLDCESFMKLPGVKKFKNDMVILDLDEDTWIPAFGKALTIAKGSEIMVNISQYHARSIMRLYGNDIFFKTPFVKYYIQSFSDQKFLMNKEIMNDYYKFRLQIDDKNLLEKLQKFNMILLKTIKSSFSGNVDYKDFLITKSPNKYTEGNEDKHFVHCRTKTDVSVFSEMKPISIKNISSTGTGRFMIKIKIVDVNKVLYLMNEIVQCDIQKNEDEINSTLKNYFSQFE</sequence>
<dbReference type="GO" id="GO:0008270">
    <property type="term" value="F:zinc ion binding"/>
    <property type="evidence" value="ECO:0007669"/>
    <property type="project" value="UniProtKB-KW"/>
</dbReference>
<feature type="domain" description="RING-type" evidence="5">
    <location>
        <begin position="11"/>
        <end position="54"/>
    </location>
</feature>
<dbReference type="InterPro" id="IPR001841">
    <property type="entry name" value="Znf_RING"/>
</dbReference>
<dbReference type="GO" id="GO:0016567">
    <property type="term" value="P:protein ubiquitination"/>
    <property type="evidence" value="ECO:0007669"/>
    <property type="project" value="TreeGrafter"/>
</dbReference>
<dbReference type="SUPFAM" id="SSF57850">
    <property type="entry name" value="RING/U-box"/>
    <property type="match status" value="1"/>
</dbReference>
<gene>
    <name evidence="6" type="ORF">Terrestrivirus1_102</name>
</gene>
<dbReference type="Pfam" id="PF13923">
    <property type="entry name" value="zf-C3HC4_2"/>
    <property type="match status" value="1"/>
</dbReference>
<dbReference type="PROSITE" id="PS50089">
    <property type="entry name" value="ZF_RING_2"/>
    <property type="match status" value="1"/>
</dbReference>
<protein>
    <submittedName>
        <fullName evidence="6">E3 ubiquitin-protein ligase RNF181-like protein</fullName>
    </submittedName>
</protein>
<proteinExistence type="predicted"/>
<organism evidence="6">
    <name type="scientific">Terrestrivirus sp</name>
    <dbReference type="NCBI Taxonomy" id="2487775"/>
    <lineage>
        <taxon>Viruses</taxon>
        <taxon>Varidnaviria</taxon>
        <taxon>Bamfordvirae</taxon>
        <taxon>Nucleocytoviricota</taxon>
        <taxon>Megaviricetes</taxon>
        <taxon>Imitervirales</taxon>
        <taxon>Mimiviridae</taxon>
        <taxon>Klosneuvirinae</taxon>
    </lineage>
</organism>
<evidence type="ECO:0000256" key="2">
    <source>
        <dbReference type="ARBA" id="ARBA00022771"/>
    </source>
</evidence>
<keyword evidence="3" id="KW-0862">Zinc</keyword>
<evidence type="ECO:0000259" key="5">
    <source>
        <dbReference type="PROSITE" id="PS50089"/>
    </source>
</evidence>
<evidence type="ECO:0000256" key="1">
    <source>
        <dbReference type="ARBA" id="ARBA00022723"/>
    </source>
</evidence>
<dbReference type="SMART" id="SM00184">
    <property type="entry name" value="RING"/>
    <property type="match status" value="1"/>
</dbReference>
<evidence type="ECO:0000256" key="3">
    <source>
        <dbReference type="ARBA" id="ARBA00022833"/>
    </source>
</evidence>
<dbReference type="PANTHER" id="PTHR45969:SF69">
    <property type="entry name" value="FINGER DOMAIN PROTEIN, PUTATIVE (AFU_ORTHOLOGUE AFUA_3G12190)-RELATED"/>
    <property type="match status" value="1"/>
</dbReference>
<dbReference type="EMBL" id="MK071979">
    <property type="protein sequence ID" value="AYV75228.1"/>
    <property type="molecule type" value="Genomic_DNA"/>
</dbReference>
<reference evidence="6" key="1">
    <citation type="submission" date="2018-10" db="EMBL/GenBank/DDBJ databases">
        <title>Hidden diversity of soil giant viruses.</title>
        <authorList>
            <person name="Schulz F."/>
            <person name="Alteio L."/>
            <person name="Goudeau D."/>
            <person name="Ryan E.M."/>
            <person name="Malmstrom R.R."/>
            <person name="Blanchard J."/>
            <person name="Woyke T."/>
        </authorList>
    </citation>
    <scope>NUCLEOTIDE SEQUENCE</scope>
    <source>
        <strain evidence="6">TEV1</strain>
    </source>
</reference>
<dbReference type="InterPro" id="IPR013083">
    <property type="entry name" value="Znf_RING/FYVE/PHD"/>
</dbReference>
<keyword evidence="2 4" id="KW-0863">Zinc-finger</keyword>